<keyword evidence="2 5" id="KW-0812">Transmembrane</keyword>
<proteinExistence type="predicted"/>
<dbReference type="SUPFAM" id="SSF103481">
    <property type="entry name" value="Multidrug resistance efflux transporter EmrE"/>
    <property type="match status" value="1"/>
</dbReference>
<evidence type="ECO:0000256" key="1">
    <source>
        <dbReference type="ARBA" id="ARBA00004141"/>
    </source>
</evidence>
<dbReference type="PANTHER" id="PTHR32322">
    <property type="entry name" value="INNER MEMBRANE TRANSPORTER"/>
    <property type="match status" value="1"/>
</dbReference>
<keyword evidence="8" id="KW-1185">Reference proteome</keyword>
<keyword evidence="3 5" id="KW-1133">Transmembrane helix</keyword>
<evidence type="ECO:0000313" key="8">
    <source>
        <dbReference type="Proteomes" id="UP000683291"/>
    </source>
</evidence>
<evidence type="ECO:0000313" key="7">
    <source>
        <dbReference type="EMBL" id="QUJ75520.1"/>
    </source>
</evidence>
<name>A0A975JC38_9RHOB</name>
<feature type="transmembrane region" description="Helical" evidence="5">
    <location>
        <begin position="230"/>
        <end position="250"/>
    </location>
</feature>
<reference evidence="7" key="1">
    <citation type="submission" date="2021-04" db="EMBL/GenBank/DDBJ databases">
        <title>Complete genome sequence for Sulfitobacter sp. strain JK7-1.</title>
        <authorList>
            <person name="Park S.-J."/>
        </authorList>
    </citation>
    <scope>NUCLEOTIDE SEQUENCE</scope>
    <source>
        <strain evidence="7">JK7-1</strain>
    </source>
</reference>
<dbReference type="InterPro" id="IPR050638">
    <property type="entry name" value="AA-Vitamin_Transporters"/>
</dbReference>
<dbReference type="RefSeq" id="WP_212703725.1">
    <property type="nucleotide sequence ID" value="NZ_CP073581.1"/>
</dbReference>
<dbReference type="KEGG" id="sual:KDD17_11155"/>
<feature type="transmembrane region" description="Helical" evidence="5">
    <location>
        <begin position="119"/>
        <end position="137"/>
    </location>
</feature>
<organism evidence="7 8">
    <name type="scientific">Sulfitobacter albidus</name>
    <dbReference type="NCBI Taxonomy" id="2829501"/>
    <lineage>
        <taxon>Bacteria</taxon>
        <taxon>Pseudomonadati</taxon>
        <taxon>Pseudomonadota</taxon>
        <taxon>Alphaproteobacteria</taxon>
        <taxon>Rhodobacterales</taxon>
        <taxon>Roseobacteraceae</taxon>
        <taxon>Sulfitobacter</taxon>
    </lineage>
</organism>
<feature type="transmembrane region" description="Helical" evidence="5">
    <location>
        <begin position="33"/>
        <end position="53"/>
    </location>
</feature>
<evidence type="ECO:0000256" key="4">
    <source>
        <dbReference type="ARBA" id="ARBA00023136"/>
    </source>
</evidence>
<comment type="subcellular location">
    <subcellularLocation>
        <location evidence="1">Membrane</location>
        <topology evidence="1">Multi-pass membrane protein</topology>
    </subcellularLocation>
</comment>
<dbReference type="EMBL" id="CP073581">
    <property type="protein sequence ID" value="QUJ75520.1"/>
    <property type="molecule type" value="Genomic_DNA"/>
</dbReference>
<feature type="domain" description="EamA" evidence="6">
    <location>
        <begin position="144"/>
        <end position="270"/>
    </location>
</feature>
<dbReference type="PANTHER" id="PTHR32322:SF9">
    <property type="entry name" value="AMINO-ACID METABOLITE EFFLUX PUMP-RELATED"/>
    <property type="match status" value="1"/>
</dbReference>
<feature type="transmembrane region" description="Helical" evidence="5">
    <location>
        <begin position="256"/>
        <end position="274"/>
    </location>
</feature>
<sequence>MRLILMTALTMLAFAANSLLTRAAIDAGGITPQAFALIRVLAGAATLAGLVALRGGALPLMRRARLPGAISLTVYMIGFSLAYLTLDAGLGALILFGVTQITMFGYGAVTGAAPTVRQLTGAAVAFAGLVLVLWPGAQATTDPLGAALMVLAGVGWGAYSLVGRGAAEPLAATAANFILCFPMLLLLFVAFDLRADAAGTLLAVVCGAVTSGLGYALWYSVLPRMQGATAAVVQLSVPVLAILAGALLLGEAITPVIALSAALVVGGIGWAVTARR</sequence>
<evidence type="ECO:0000256" key="3">
    <source>
        <dbReference type="ARBA" id="ARBA00022989"/>
    </source>
</evidence>
<dbReference type="AlphaFoldDB" id="A0A975JC38"/>
<dbReference type="InterPro" id="IPR000620">
    <property type="entry name" value="EamA_dom"/>
</dbReference>
<dbReference type="Pfam" id="PF00892">
    <property type="entry name" value="EamA"/>
    <property type="match status" value="1"/>
</dbReference>
<feature type="transmembrane region" description="Helical" evidence="5">
    <location>
        <begin position="197"/>
        <end position="218"/>
    </location>
</feature>
<feature type="transmembrane region" description="Helical" evidence="5">
    <location>
        <begin position="169"/>
        <end position="191"/>
    </location>
</feature>
<evidence type="ECO:0000256" key="2">
    <source>
        <dbReference type="ARBA" id="ARBA00022692"/>
    </source>
</evidence>
<dbReference type="Proteomes" id="UP000683291">
    <property type="component" value="Chromosome 1"/>
</dbReference>
<feature type="transmembrane region" description="Helical" evidence="5">
    <location>
        <begin position="143"/>
        <end position="162"/>
    </location>
</feature>
<dbReference type="GO" id="GO:0016020">
    <property type="term" value="C:membrane"/>
    <property type="evidence" value="ECO:0007669"/>
    <property type="project" value="UniProtKB-SubCell"/>
</dbReference>
<gene>
    <name evidence="7" type="ORF">KDD17_11155</name>
</gene>
<feature type="transmembrane region" description="Helical" evidence="5">
    <location>
        <begin position="65"/>
        <end position="84"/>
    </location>
</feature>
<evidence type="ECO:0000256" key="5">
    <source>
        <dbReference type="SAM" id="Phobius"/>
    </source>
</evidence>
<evidence type="ECO:0000259" key="6">
    <source>
        <dbReference type="Pfam" id="PF00892"/>
    </source>
</evidence>
<accession>A0A975JC38</accession>
<feature type="transmembrane region" description="Helical" evidence="5">
    <location>
        <begin position="90"/>
        <end position="112"/>
    </location>
</feature>
<keyword evidence="4 5" id="KW-0472">Membrane</keyword>
<protein>
    <submittedName>
        <fullName evidence="7">DMT family transporter</fullName>
    </submittedName>
</protein>
<dbReference type="InterPro" id="IPR037185">
    <property type="entry name" value="EmrE-like"/>
</dbReference>